<dbReference type="SUPFAM" id="SSF48452">
    <property type="entry name" value="TPR-like"/>
    <property type="match status" value="1"/>
</dbReference>
<dbReference type="InterPro" id="IPR019734">
    <property type="entry name" value="TPR_rpt"/>
</dbReference>
<name>A0A816WLK4_9BILA</name>
<dbReference type="Pfam" id="PF13181">
    <property type="entry name" value="TPR_8"/>
    <property type="match status" value="1"/>
</dbReference>
<evidence type="ECO:0000313" key="5">
    <source>
        <dbReference type="Proteomes" id="UP000663887"/>
    </source>
</evidence>
<dbReference type="PANTHER" id="PTHR45641:SF1">
    <property type="entry name" value="AAA+ ATPASE DOMAIN-CONTAINING PROTEIN"/>
    <property type="match status" value="1"/>
</dbReference>
<dbReference type="PROSITE" id="PS50005">
    <property type="entry name" value="TPR"/>
    <property type="match status" value="1"/>
</dbReference>
<organism evidence="4 5">
    <name type="scientific">Rotaria magnacalcarata</name>
    <dbReference type="NCBI Taxonomy" id="392030"/>
    <lineage>
        <taxon>Eukaryota</taxon>
        <taxon>Metazoa</taxon>
        <taxon>Spiralia</taxon>
        <taxon>Gnathifera</taxon>
        <taxon>Rotifera</taxon>
        <taxon>Eurotatoria</taxon>
        <taxon>Bdelloidea</taxon>
        <taxon>Philodinida</taxon>
        <taxon>Philodinidae</taxon>
        <taxon>Rotaria</taxon>
    </lineage>
</organism>
<keyword evidence="1" id="KW-0677">Repeat</keyword>
<feature type="repeat" description="TPR" evidence="3">
    <location>
        <begin position="201"/>
        <end position="234"/>
    </location>
</feature>
<dbReference type="AlphaFoldDB" id="A0A816WLK4"/>
<keyword evidence="2 3" id="KW-0802">TPR repeat</keyword>
<sequence length="349" mass="40688">MSSIDTATAAINSKQCFICKKDRTNLYPCEGCSEKLCLTDLPTHHQEHVLELEKIVTDCDTFQQCINEQEKDLNHYSLVKQVNEWERDSITKIKQTAEDCRQKLIKPTDDNIAEIKKKLNKFITDLRKKRDDDDFHEIHLKELRMLLEELKKELEQPLNVAILEEPTSFIIKISIITKASISEKSLEIDLSYSPSNYPEFSPTYSNIGKIYRQKFDLQKSIKYYGEVLDIKLKSYKPNYINIASYHNNITMANKQQEKYQLENYERAVQIELAHLPPSHSSTARCYNNIADVYYVTDLSYLEKTILPAHIFLAQINSNIARVLVALERYKEVIPYAQKSMQISLQTLYI</sequence>
<dbReference type="InterPro" id="IPR011990">
    <property type="entry name" value="TPR-like_helical_dom_sf"/>
</dbReference>
<dbReference type="PANTHER" id="PTHR45641">
    <property type="entry name" value="TETRATRICOPEPTIDE REPEAT PROTEIN (AFU_ORTHOLOGUE AFUA_6G03870)"/>
    <property type="match status" value="1"/>
</dbReference>
<dbReference type="Proteomes" id="UP000663887">
    <property type="component" value="Unassembled WGS sequence"/>
</dbReference>
<dbReference type="Gene3D" id="1.25.40.10">
    <property type="entry name" value="Tetratricopeptide repeat domain"/>
    <property type="match status" value="1"/>
</dbReference>
<accession>A0A816WLK4</accession>
<protein>
    <submittedName>
        <fullName evidence="4">Uncharacterized protein</fullName>
    </submittedName>
</protein>
<gene>
    <name evidence="4" type="ORF">XDN619_LOCUS24311</name>
</gene>
<dbReference type="EMBL" id="CAJNRG010011099">
    <property type="protein sequence ID" value="CAF2128826.1"/>
    <property type="molecule type" value="Genomic_DNA"/>
</dbReference>
<evidence type="ECO:0000256" key="1">
    <source>
        <dbReference type="ARBA" id="ARBA00022737"/>
    </source>
</evidence>
<evidence type="ECO:0000256" key="3">
    <source>
        <dbReference type="PROSITE-ProRule" id="PRU00339"/>
    </source>
</evidence>
<evidence type="ECO:0000256" key="2">
    <source>
        <dbReference type="ARBA" id="ARBA00022803"/>
    </source>
</evidence>
<comment type="caution">
    <text evidence="4">The sequence shown here is derived from an EMBL/GenBank/DDBJ whole genome shotgun (WGS) entry which is preliminary data.</text>
</comment>
<reference evidence="4" key="1">
    <citation type="submission" date="2021-02" db="EMBL/GenBank/DDBJ databases">
        <authorList>
            <person name="Nowell W R."/>
        </authorList>
    </citation>
    <scope>NUCLEOTIDE SEQUENCE</scope>
</reference>
<evidence type="ECO:0000313" key="4">
    <source>
        <dbReference type="EMBL" id="CAF2128826.1"/>
    </source>
</evidence>
<proteinExistence type="predicted"/>